<organism evidence="3 4">
    <name type="scientific">Balaenoptera acutorostrata</name>
    <name type="common">Common minke whale</name>
    <name type="synonym">Balaena rostrata</name>
    <dbReference type="NCBI Taxonomy" id="9767"/>
    <lineage>
        <taxon>Eukaryota</taxon>
        <taxon>Metazoa</taxon>
        <taxon>Chordata</taxon>
        <taxon>Craniata</taxon>
        <taxon>Vertebrata</taxon>
        <taxon>Euteleostomi</taxon>
        <taxon>Mammalia</taxon>
        <taxon>Eutheria</taxon>
        <taxon>Laurasiatheria</taxon>
        <taxon>Artiodactyla</taxon>
        <taxon>Whippomorpha</taxon>
        <taxon>Cetacea</taxon>
        <taxon>Mysticeti</taxon>
        <taxon>Balaenopteridae</taxon>
        <taxon>Balaenoptera</taxon>
    </lineage>
</organism>
<feature type="repeat" description="TPR" evidence="1">
    <location>
        <begin position="248"/>
        <end position="281"/>
    </location>
</feature>
<name>A0ABM3SB49_BALAC</name>
<dbReference type="Pfam" id="PF00515">
    <property type="entry name" value="TPR_1"/>
    <property type="match status" value="1"/>
</dbReference>
<dbReference type="Pfam" id="PF13432">
    <property type="entry name" value="TPR_16"/>
    <property type="match status" value="1"/>
</dbReference>
<accession>A0ABM3SB49</accession>
<feature type="repeat" description="TPR" evidence="1">
    <location>
        <begin position="350"/>
        <end position="383"/>
    </location>
</feature>
<evidence type="ECO:0000313" key="3">
    <source>
        <dbReference type="Proteomes" id="UP001652580"/>
    </source>
</evidence>
<feature type="repeat" description="TPR" evidence="1">
    <location>
        <begin position="316"/>
        <end position="349"/>
    </location>
</feature>
<keyword evidence="2" id="KW-0732">Signal</keyword>
<dbReference type="SMART" id="SM00028">
    <property type="entry name" value="TPR"/>
    <property type="match status" value="6"/>
</dbReference>
<dbReference type="SUPFAM" id="SSF48452">
    <property type="entry name" value="TPR-like"/>
    <property type="match status" value="2"/>
</dbReference>
<dbReference type="Gene3D" id="1.25.40.10">
    <property type="entry name" value="Tetratricopeptide repeat domain"/>
    <property type="match status" value="2"/>
</dbReference>
<dbReference type="PROSITE" id="PS50005">
    <property type="entry name" value="TPR"/>
    <property type="match status" value="3"/>
</dbReference>
<proteinExistence type="predicted"/>
<dbReference type="PANTHER" id="PTHR44523">
    <property type="entry name" value="TETRATRICOPEPTIDE REPEAT PROTEIN 13"/>
    <property type="match status" value="1"/>
</dbReference>
<keyword evidence="3" id="KW-1185">Reference proteome</keyword>
<dbReference type="Proteomes" id="UP001652580">
    <property type="component" value="Chromosome 16"/>
</dbReference>
<dbReference type="GeneID" id="103007243"/>
<protein>
    <submittedName>
        <fullName evidence="4">Tetratricopeptide repeat protein 13 isoform X2</fullName>
    </submittedName>
</protein>
<dbReference type="InterPro" id="IPR011990">
    <property type="entry name" value="TPR-like_helical_dom_sf"/>
</dbReference>
<evidence type="ECO:0000256" key="2">
    <source>
        <dbReference type="SAM" id="SignalP"/>
    </source>
</evidence>
<sequence>MAPAGCWCCGCWGGAVAAAGAARRVLVLLLLLGVLSNGPRPGALATEHYSPLSLLKQELQHRQQQEAPAGGGCSPQSGDWGDQYSAECGESSFLNFHDSDCEPKGSPPCDSLLSLNTEKILSQAKSIAEQKRFPFATDNDSTNEELAIAYVLIGSGLYDEAIRHFSTMLQEEPDLVSAIYGRGIAYGKKGLHDIKNAELALFELSRVITLEPDRPEVFEQRAEILSPLGRINEAVNDLTKAIQLQPSARLYRHRGTLYFISEDYATAHEDFQQSLELNKNQPIAMLYKGLTFFHRGLLKEAIESFKEALKQKVDFIDAYKSLGQAYRELGNFEAATESFQKALLLNQNHVQTLQLRGMMLYHHGSLQEALKNFKRCLQLEPYNEVCQYMKGLSHVAMGQFYEGIKAQTKVMLNDPLPGQKASPEYLKVKYLREYSRYLHAHLDTPLTEYNIDADLPGSFKDHWAKNLPFLIEDYEEQPGLQPHIKDVLHQNFESYKPEVQELICVADRLGSLMQYETPGFLPNKRIHRAMGLAALEVMQAVQRTWTSSKVRMNGKTRLMQWRDMFDIAVKWRRIADPDQPVLWLDQMPARSLSRGFNNHVNLIRGQVINMRYLEYFEKILHFIKDRILVYHGANNPKGLLEVREALEKVHKVEDLLPIMKFNTKTKDGFTVNTKVPSLKDQGKEYDGFTITITGDKVGNILFSVETQTTEERTQLYHAEIDALYKDLTAKGKVLILSSEFGETDAVGNLILSLVYYFYNLMPLSRGSSVIAYSVIVGALMASGKEVAGKIPKGKLVDFEAMTAPGSEAFSKIAKSWMNLKSISPSYKTLPSVSETFPTLRSMIEVLNTDSSPRCLKKL</sequence>
<dbReference type="Pfam" id="PF13181">
    <property type="entry name" value="TPR_8"/>
    <property type="match status" value="1"/>
</dbReference>
<feature type="chain" id="PRO_5046685877" evidence="2">
    <location>
        <begin position="46"/>
        <end position="858"/>
    </location>
</feature>
<evidence type="ECO:0000256" key="1">
    <source>
        <dbReference type="PROSITE-ProRule" id="PRU00339"/>
    </source>
</evidence>
<feature type="signal peptide" evidence="2">
    <location>
        <begin position="1"/>
        <end position="45"/>
    </location>
</feature>
<dbReference type="InterPro" id="IPR019734">
    <property type="entry name" value="TPR_rpt"/>
</dbReference>
<dbReference type="RefSeq" id="XP_057387061.1">
    <property type="nucleotide sequence ID" value="XM_057531078.1"/>
</dbReference>
<dbReference type="PROSITE" id="PS50293">
    <property type="entry name" value="TPR_REGION"/>
    <property type="match status" value="1"/>
</dbReference>
<dbReference type="PANTHER" id="PTHR44523:SF1">
    <property type="entry name" value="TETRATRICOPEPTIDE REPEAT PROTEIN 13"/>
    <property type="match status" value="1"/>
</dbReference>
<evidence type="ECO:0000313" key="4">
    <source>
        <dbReference type="RefSeq" id="XP_057387061.1"/>
    </source>
</evidence>
<keyword evidence="1" id="KW-0802">TPR repeat</keyword>
<gene>
    <name evidence="4" type="primary">TTC13</name>
</gene>
<reference evidence="4" key="1">
    <citation type="submission" date="2025-08" db="UniProtKB">
        <authorList>
            <consortium name="RefSeq"/>
        </authorList>
    </citation>
    <scope>IDENTIFICATION</scope>
</reference>